<feature type="non-terminal residue" evidence="12">
    <location>
        <position position="79"/>
    </location>
</feature>
<comment type="subcellular location">
    <subcellularLocation>
        <location evidence="1">Cell membrane</location>
        <topology evidence="1">Multi-pass membrane protein</topology>
    </subcellularLocation>
</comment>
<keyword evidence="7" id="KW-0479">Metal-binding</keyword>
<evidence type="ECO:0000313" key="12">
    <source>
        <dbReference type="EMBL" id="MCY9599936.1"/>
    </source>
</evidence>
<dbReference type="PANTHER" id="PTHR30365:SF14">
    <property type="entry name" value="CYTOCHROME BD MENAQUINOL OXIDASE SUBUNIT I-RELATED"/>
    <property type="match status" value="1"/>
</dbReference>
<evidence type="ECO:0000256" key="1">
    <source>
        <dbReference type="ARBA" id="ARBA00004651"/>
    </source>
</evidence>
<dbReference type="Proteomes" id="UP001527202">
    <property type="component" value="Unassembled WGS sequence"/>
</dbReference>
<keyword evidence="5" id="KW-0349">Heme</keyword>
<dbReference type="RefSeq" id="WP_268630856.1">
    <property type="nucleotide sequence ID" value="NZ_JAMDMJ010000086.1"/>
</dbReference>
<organism evidence="12 13">
    <name type="scientific">Paenibacillus chitinolyticus</name>
    <dbReference type="NCBI Taxonomy" id="79263"/>
    <lineage>
        <taxon>Bacteria</taxon>
        <taxon>Bacillati</taxon>
        <taxon>Bacillota</taxon>
        <taxon>Bacilli</taxon>
        <taxon>Bacillales</taxon>
        <taxon>Paenibacillaceae</taxon>
        <taxon>Paenibacillus</taxon>
    </lineage>
</organism>
<evidence type="ECO:0000256" key="2">
    <source>
        <dbReference type="ARBA" id="ARBA00009819"/>
    </source>
</evidence>
<sequence length="79" mass="8358">FLALIFGGIMTAFTAVNGHATAQMLHHHIPEKLAAAEGLFETQSHAPLAIFGKVDEATQSIKGAIELPGFLSLLAGNRF</sequence>
<evidence type="ECO:0000256" key="4">
    <source>
        <dbReference type="ARBA" id="ARBA00022475"/>
    </source>
</evidence>
<evidence type="ECO:0000256" key="8">
    <source>
        <dbReference type="ARBA" id="ARBA00022982"/>
    </source>
</evidence>
<evidence type="ECO:0000256" key="9">
    <source>
        <dbReference type="ARBA" id="ARBA00022989"/>
    </source>
</evidence>
<evidence type="ECO:0000256" key="6">
    <source>
        <dbReference type="ARBA" id="ARBA00022692"/>
    </source>
</evidence>
<evidence type="ECO:0000256" key="7">
    <source>
        <dbReference type="ARBA" id="ARBA00022723"/>
    </source>
</evidence>
<name>A0ABT4FNK2_9BACL</name>
<evidence type="ECO:0000256" key="5">
    <source>
        <dbReference type="ARBA" id="ARBA00022617"/>
    </source>
</evidence>
<evidence type="ECO:0000256" key="10">
    <source>
        <dbReference type="ARBA" id="ARBA00023004"/>
    </source>
</evidence>
<protein>
    <submittedName>
        <fullName evidence="12">Cytochrome ubiquinol oxidase subunit I</fullName>
    </submittedName>
</protein>
<proteinExistence type="inferred from homology"/>
<dbReference type="EMBL" id="JAMDMJ010000086">
    <property type="protein sequence ID" value="MCY9599936.1"/>
    <property type="molecule type" value="Genomic_DNA"/>
</dbReference>
<gene>
    <name evidence="12" type="ORF">M5X16_29755</name>
</gene>
<keyword evidence="9" id="KW-1133">Transmembrane helix</keyword>
<keyword evidence="8" id="KW-0249">Electron transport</keyword>
<keyword evidence="11" id="KW-0472">Membrane</keyword>
<comment type="caution">
    <text evidence="12">The sequence shown here is derived from an EMBL/GenBank/DDBJ whole genome shotgun (WGS) entry which is preliminary data.</text>
</comment>
<dbReference type="PANTHER" id="PTHR30365">
    <property type="entry name" value="CYTOCHROME D UBIQUINOL OXIDASE"/>
    <property type="match status" value="1"/>
</dbReference>
<keyword evidence="3" id="KW-0813">Transport</keyword>
<feature type="non-terminal residue" evidence="12">
    <location>
        <position position="1"/>
    </location>
</feature>
<accession>A0ABT4FNK2</accession>
<keyword evidence="10" id="KW-0408">Iron</keyword>
<reference evidence="12 13" key="1">
    <citation type="submission" date="2022-05" db="EMBL/GenBank/DDBJ databases">
        <title>Genome Sequencing of Bee-Associated Microbes.</title>
        <authorList>
            <person name="Dunlap C."/>
        </authorList>
    </citation>
    <scope>NUCLEOTIDE SEQUENCE [LARGE SCALE GENOMIC DNA]</scope>
    <source>
        <strain evidence="12 13">NRRL B-23120</strain>
    </source>
</reference>
<dbReference type="Pfam" id="PF01654">
    <property type="entry name" value="Cyt_bd_oxida_I"/>
    <property type="match status" value="1"/>
</dbReference>
<keyword evidence="13" id="KW-1185">Reference proteome</keyword>
<evidence type="ECO:0000256" key="11">
    <source>
        <dbReference type="ARBA" id="ARBA00023136"/>
    </source>
</evidence>
<keyword evidence="4" id="KW-1003">Cell membrane</keyword>
<dbReference type="InterPro" id="IPR002585">
    <property type="entry name" value="Cyt-d_ubiquinol_oxidase_su_1"/>
</dbReference>
<comment type="similarity">
    <text evidence="2">Belongs to the cytochrome ubiquinol oxidase subunit 1 family.</text>
</comment>
<evidence type="ECO:0000313" key="13">
    <source>
        <dbReference type="Proteomes" id="UP001527202"/>
    </source>
</evidence>
<keyword evidence="6" id="KW-0812">Transmembrane</keyword>
<evidence type="ECO:0000256" key="3">
    <source>
        <dbReference type="ARBA" id="ARBA00022448"/>
    </source>
</evidence>